<proteinExistence type="predicted"/>
<dbReference type="GO" id="GO:0046872">
    <property type="term" value="F:metal ion binding"/>
    <property type="evidence" value="ECO:0007669"/>
    <property type="project" value="InterPro"/>
</dbReference>
<evidence type="ECO:0000256" key="1">
    <source>
        <dbReference type="PROSITE-ProRule" id="PRU00409"/>
    </source>
</evidence>
<evidence type="ECO:0000259" key="2">
    <source>
        <dbReference type="PROSITE" id="PS50975"/>
    </source>
</evidence>
<dbReference type="PANTHER" id="PTHR21621">
    <property type="entry name" value="RIBOSOMAL PROTEIN S6 MODIFICATION PROTEIN"/>
    <property type="match status" value="1"/>
</dbReference>
<keyword evidence="4" id="KW-1185">Reference proteome</keyword>
<dbReference type="PROSITE" id="PS50975">
    <property type="entry name" value="ATP_GRASP"/>
    <property type="match status" value="1"/>
</dbReference>
<accession>A0A561EZR9</accession>
<sequence length="320" mass="34479">MGVEGRLFHGCVNGHQLVLMTDHGSMEGSRAILAQAVEILTGQPPVQVDARHFTDVGSGRMSAAGGVLRLEVPGEDLAVEAAGLLVYEIPPAERRRFEAFQHLLRRTRTVTLGSDAGAWRVATEKNLTVERFTHDGIAHMETVSLSRPSPIEAARAFDRLGRSAWARPTVGMGGKDVFHLTTDEQLREAACHYAACGSDWLLARDAENFDAGGRRHQFRVVVLEGRVVRVVEHVQDDPHAPCNEGQGAVSTLLETDELPYELAQLAVSAVKSVGLPFGGVDLAPANGGVVFEVNVHPMFGADRGLETVAIPYVAAHLAMM</sequence>
<dbReference type="RefSeq" id="WP_246192939.1">
    <property type="nucleotide sequence ID" value="NZ_BAAABR010000047.1"/>
</dbReference>
<name>A0A561EZR9_9ACTN</name>
<dbReference type="AlphaFoldDB" id="A0A561EZR9"/>
<dbReference type="InterPro" id="IPR013651">
    <property type="entry name" value="ATP-grasp_RimK-type"/>
</dbReference>
<dbReference type="EMBL" id="VIVR01000001">
    <property type="protein sequence ID" value="TWE21062.1"/>
    <property type="molecule type" value="Genomic_DNA"/>
</dbReference>
<dbReference type="GO" id="GO:0005737">
    <property type="term" value="C:cytoplasm"/>
    <property type="evidence" value="ECO:0007669"/>
    <property type="project" value="TreeGrafter"/>
</dbReference>
<keyword evidence="1" id="KW-0067">ATP-binding</keyword>
<organism evidence="3 4">
    <name type="scientific">Kitasatospora atroaurantiaca</name>
    <dbReference type="NCBI Taxonomy" id="285545"/>
    <lineage>
        <taxon>Bacteria</taxon>
        <taxon>Bacillati</taxon>
        <taxon>Actinomycetota</taxon>
        <taxon>Actinomycetes</taxon>
        <taxon>Kitasatosporales</taxon>
        <taxon>Streptomycetaceae</taxon>
        <taxon>Kitasatospora</taxon>
    </lineage>
</organism>
<evidence type="ECO:0000313" key="3">
    <source>
        <dbReference type="EMBL" id="TWE21062.1"/>
    </source>
</evidence>
<comment type="caution">
    <text evidence="3">The sequence shown here is derived from an EMBL/GenBank/DDBJ whole genome shotgun (WGS) entry which is preliminary data.</text>
</comment>
<dbReference type="SUPFAM" id="SSF56059">
    <property type="entry name" value="Glutathione synthetase ATP-binding domain-like"/>
    <property type="match status" value="1"/>
</dbReference>
<evidence type="ECO:0000313" key="4">
    <source>
        <dbReference type="Proteomes" id="UP000318416"/>
    </source>
</evidence>
<protein>
    <submittedName>
        <fullName evidence="3">RimK-like ATP-grasp domain-containing protein</fullName>
    </submittedName>
</protein>
<dbReference type="PANTHER" id="PTHR21621:SF0">
    <property type="entry name" value="BETA-CITRYLGLUTAMATE SYNTHASE B-RELATED"/>
    <property type="match status" value="1"/>
</dbReference>
<dbReference type="GO" id="GO:0005524">
    <property type="term" value="F:ATP binding"/>
    <property type="evidence" value="ECO:0007669"/>
    <property type="project" value="UniProtKB-UniRule"/>
</dbReference>
<dbReference type="Gene3D" id="3.30.470.20">
    <property type="entry name" value="ATP-grasp fold, B domain"/>
    <property type="match status" value="1"/>
</dbReference>
<dbReference type="Pfam" id="PF08443">
    <property type="entry name" value="RimK"/>
    <property type="match status" value="1"/>
</dbReference>
<feature type="domain" description="ATP-grasp" evidence="2">
    <location>
        <begin position="129"/>
        <end position="319"/>
    </location>
</feature>
<dbReference type="Proteomes" id="UP000318416">
    <property type="component" value="Unassembled WGS sequence"/>
</dbReference>
<gene>
    <name evidence="3" type="ORF">FB465_6229</name>
</gene>
<dbReference type="GO" id="GO:0016879">
    <property type="term" value="F:ligase activity, forming carbon-nitrogen bonds"/>
    <property type="evidence" value="ECO:0007669"/>
    <property type="project" value="TreeGrafter"/>
</dbReference>
<dbReference type="InterPro" id="IPR011761">
    <property type="entry name" value="ATP-grasp"/>
</dbReference>
<reference evidence="3 4" key="1">
    <citation type="submission" date="2019-06" db="EMBL/GenBank/DDBJ databases">
        <title>Sequencing the genomes of 1000 actinobacteria strains.</title>
        <authorList>
            <person name="Klenk H.-P."/>
        </authorList>
    </citation>
    <scope>NUCLEOTIDE SEQUENCE [LARGE SCALE GENOMIC DNA]</scope>
    <source>
        <strain evidence="3 4">DSM 41649</strain>
    </source>
</reference>
<keyword evidence="1" id="KW-0547">Nucleotide-binding</keyword>